<dbReference type="Gene3D" id="2.60.120.260">
    <property type="entry name" value="Galactose-binding domain-like"/>
    <property type="match status" value="1"/>
</dbReference>
<dbReference type="EMBL" id="JABZXO010000035">
    <property type="protein sequence ID" value="MBF1658114.1"/>
    <property type="molecule type" value="Genomic_DNA"/>
</dbReference>
<organism evidence="1 2">
    <name type="scientific">Rothia mucilaginosa</name>
    <dbReference type="NCBI Taxonomy" id="43675"/>
    <lineage>
        <taxon>Bacteria</taxon>
        <taxon>Bacillati</taxon>
        <taxon>Actinomycetota</taxon>
        <taxon>Actinomycetes</taxon>
        <taxon>Micrococcales</taxon>
        <taxon>Micrococcaceae</taxon>
        <taxon>Rothia</taxon>
    </lineage>
</organism>
<sequence length="482" mass="51661">MARENLCRNPSFAYLLREWAKIAPATVRIGSDTDSWGGHARQSPQYLAIDVPPGTQGPAAAPTAVTVAGGQTVAISALVRTSPGLAAAVSPEWTVGGRSVTEKTPALLAASADGDRPVWAFTAPSGATAVRLRFEARTTSAAERGTLPGWVYLDDVLIVAAPTPGEALEAAAGEFFDGDTPPSRIGYSSRALTHQWTGARGVSTSREVEADVDMSSLPVAIVAGGQAPRVQIVIPPACVPAGAACYVEGVTDTGFTWIPRGGVWSSKGLQRIIGDPLAPINTPIRYRLTTSRGLTVESEPVVRSWGGLSLMTDTAGAKPVNVLWQGTDQRELKPRVTEHEVPGRATPLVVYAPTMGRGTVSLTARTNLQDTAAMKTLLASQTPVALFHNPRHCVQCKRGTCDVDPVTLMSVTSVSMERAPRLDVAERIWQLKGTIVDLPQPNTTLTLSTWNDFDKRRLTWSGLDARRWPWDQFDRTIWQEDA</sequence>
<gene>
    <name evidence="1" type="ORF">HXO61_09340</name>
</gene>
<reference evidence="1" key="1">
    <citation type="submission" date="2020-04" db="EMBL/GenBank/DDBJ databases">
        <title>Deep metagenomics examines the oral microbiome during advanced dental caries in children, revealing novel taxa and co-occurrences with host molecules.</title>
        <authorList>
            <person name="Baker J.L."/>
            <person name="Morton J.T."/>
            <person name="Dinis M."/>
            <person name="Alvarez R."/>
            <person name="Tran N.C."/>
            <person name="Knight R."/>
            <person name="Edlund A."/>
        </authorList>
    </citation>
    <scope>NUCLEOTIDE SEQUENCE</scope>
    <source>
        <strain evidence="1">JCVI_39_bin.18</strain>
    </source>
</reference>
<accession>A0A930L1B0</accession>
<evidence type="ECO:0000313" key="1">
    <source>
        <dbReference type="EMBL" id="MBF1658114.1"/>
    </source>
</evidence>
<protein>
    <submittedName>
        <fullName evidence="1">Uncharacterized protein</fullName>
    </submittedName>
</protein>
<dbReference type="Proteomes" id="UP000770330">
    <property type="component" value="Unassembled WGS sequence"/>
</dbReference>
<proteinExistence type="predicted"/>
<name>A0A930L1B0_9MICC</name>
<comment type="caution">
    <text evidence="1">The sequence shown here is derived from an EMBL/GenBank/DDBJ whole genome shotgun (WGS) entry which is preliminary data.</text>
</comment>
<dbReference type="RefSeq" id="WP_303945789.1">
    <property type="nucleotide sequence ID" value="NZ_JABZXO010000035.1"/>
</dbReference>
<dbReference type="AlphaFoldDB" id="A0A930L1B0"/>
<evidence type="ECO:0000313" key="2">
    <source>
        <dbReference type="Proteomes" id="UP000770330"/>
    </source>
</evidence>